<sequence length="299" mass="32887">MRQHLKNFLGHLAAGTLPLRWPGPARDWAVRGEGHFHLASELFLQVSGWTRFHFPHAELLLGPGEALLLPPKLLHAERVGGGDDGSAFSNIVIYADDSLLTCHVAQEVTEGTSSIAYLAASRHVQVQRIHDWLNDAALLGSSVQAGNFVEGDEQALVATQIRALVVTAVAGVLLALDGTPSDTQAEPSLVTHARVLVQKKLSDQQLSVRNLAEQLGCTADYLSYIFRQSTSEHLTAYINRQRMVRAARLLRESTLAGKEVAWACGFATQSYFIRTFQKHFEMTPKAWRANIQSELPAHP</sequence>
<dbReference type="EMBL" id="LFKP01000005">
    <property type="protein sequence ID" value="OHV97780.1"/>
    <property type="molecule type" value="Genomic_DNA"/>
</dbReference>
<evidence type="ECO:0000259" key="4">
    <source>
        <dbReference type="PROSITE" id="PS01124"/>
    </source>
</evidence>
<dbReference type="GO" id="GO:0003700">
    <property type="term" value="F:DNA-binding transcription factor activity"/>
    <property type="evidence" value="ECO:0007669"/>
    <property type="project" value="InterPro"/>
</dbReference>
<comment type="caution">
    <text evidence="5">The sequence shown here is derived from an EMBL/GenBank/DDBJ whole genome shotgun (WGS) entry which is preliminary data.</text>
</comment>
<dbReference type="InterPro" id="IPR009057">
    <property type="entry name" value="Homeodomain-like_sf"/>
</dbReference>
<keyword evidence="1" id="KW-0805">Transcription regulation</keyword>
<evidence type="ECO:0000256" key="3">
    <source>
        <dbReference type="ARBA" id="ARBA00023163"/>
    </source>
</evidence>
<gene>
    <name evidence="5" type="ORF">AKG95_07180</name>
</gene>
<dbReference type="PANTHER" id="PTHR43280">
    <property type="entry name" value="ARAC-FAMILY TRANSCRIPTIONAL REGULATOR"/>
    <property type="match status" value="1"/>
</dbReference>
<dbReference type="GO" id="GO:0043565">
    <property type="term" value="F:sequence-specific DNA binding"/>
    <property type="evidence" value="ECO:0007669"/>
    <property type="project" value="InterPro"/>
</dbReference>
<feature type="domain" description="HTH araC/xylS-type" evidence="4">
    <location>
        <begin position="191"/>
        <end position="290"/>
    </location>
</feature>
<organism evidence="5 6">
    <name type="scientific">Janthinobacterium lividum</name>
    <dbReference type="NCBI Taxonomy" id="29581"/>
    <lineage>
        <taxon>Bacteria</taxon>
        <taxon>Pseudomonadati</taxon>
        <taxon>Pseudomonadota</taxon>
        <taxon>Betaproteobacteria</taxon>
        <taxon>Burkholderiales</taxon>
        <taxon>Oxalobacteraceae</taxon>
        <taxon>Janthinobacterium</taxon>
    </lineage>
</organism>
<evidence type="ECO:0000313" key="5">
    <source>
        <dbReference type="EMBL" id="OHV97780.1"/>
    </source>
</evidence>
<dbReference type="Gene3D" id="1.10.10.60">
    <property type="entry name" value="Homeodomain-like"/>
    <property type="match status" value="2"/>
</dbReference>
<name>A0A1S1UBG9_9BURK</name>
<dbReference type="SMART" id="SM00342">
    <property type="entry name" value="HTH_ARAC"/>
    <property type="match status" value="1"/>
</dbReference>
<dbReference type="PROSITE" id="PS01124">
    <property type="entry name" value="HTH_ARAC_FAMILY_2"/>
    <property type="match status" value="1"/>
</dbReference>
<evidence type="ECO:0000256" key="2">
    <source>
        <dbReference type="ARBA" id="ARBA00023125"/>
    </source>
</evidence>
<reference evidence="5 6" key="1">
    <citation type="submission" date="2015-06" db="EMBL/GenBank/DDBJ databases">
        <title>Draft genome sequencing of a biphenyl-degrading bacterium, Janthinobacterium lividum MEG1.</title>
        <authorList>
            <person name="Shimodaira J."/>
            <person name="Hatta T."/>
        </authorList>
    </citation>
    <scope>NUCLEOTIDE SEQUENCE [LARGE SCALE GENOMIC DNA]</scope>
    <source>
        <strain evidence="5 6">MEG1</strain>
    </source>
</reference>
<dbReference type="PANTHER" id="PTHR43280:SF2">
    <property type="entry name" value="HTH-TYPE TRANSCRIPTIONAL REGULATOR EXSA"/>
    <property type="match status" value="1"/>
</dbReference>
<dbReference type="InterPro" id="IPR018060">
    <property type="entry name" value="HTH_AraC"/>
</dbReference>
<dbReference type="AlphaFoldDB" id="A0A1S1UBG9"/>
<keyword evidence="3" id="KW-0804">Transcription</keyword>
<accession>A0A1S1UBG9</accession>
<evidence type="ECO:0000256" key="1">
    <source>
        <dbReference type="ARBA" id="ARBA00023015"/>
    </source>
</evidence>
<evidence type="ECO:0000313" key="6">
    <source>
        <dbReference type="Proteomes" id="UP000179840"/>
    </source>
</evidence>
<dbReference type="Proteomes" id="UP000179840">
    <property type="component" value="Unassembled WGS sequence"/>
</dbReference>
<dbReference type="SUPFAM" id="SSF46689">
    <property type="entry name" value="Homeodomain-like"/>
    <property type="match status" value="1"/>
</dbReference>
<dbReference type="SUPFAM" id="SSF51182">
    <property type="entry name" value="RmlC-like cupins"/>
    <property type="match status" value="1"/>
</dbReference>
<keyword evidence="2" id="KW-0238">DNA-binding</keyword>
<proteinExistence type="predicted"/>
<protein>
    <submittedName>
        <fullName evidence="5">AraC family transcriptional regulator</fullName>
    </submittedName>
</protein>
<dbReference type="InterPro" id="IPR011051">
    <property type="entry name" value="RmlC_Cupin_sf"/>
</dbReference>
<dbReference type="Pfam" id="PF12833">
    <property type="entry name" value="HTH_18"/>
    <property type="match status" value="1"/>
</dbReference>